<name>A0A2R7Y1B6_9CREN</name>
<accession>A0A2R7Y1B6</accession>
<evidence type="ECO:0000256" key="1">
    <source>
        <dbReference type="ARBA" id="ARBA00023125"/>
    </source>
</evidence>
<reference evidence="2 3" key="1">
    <citation type="journal article" date="2018" name="Syst. Appl. Microbiol.">
        <title>A new symbiotic nanoarchaeote (Candidatus Nanoclepta minutus) and its host (Zestosphaera tikiterensis gen. nov., sp. nov.) from a New Zealand hot spring.</title>
        <authorList>
            <person name="St John E."/>
            <person name="Liu Y."/>
            <person name="Podar M."/>
            <person name="Stott M.B."/>
            <person name="Meneghin J."/>
            <person name="Chen Z."/>
            <person name="Lagutin K."/>
            <person name="Mitchell K."/>
            <person name="Reysenbach A.L."/>
        </authorList>
    </citation>
    <scope>NUCLEOTIDE SEQUENCE [LARGE SCALE GENOMIC DNA]</scope>
    <source>
        <strain evidence="2">NZ3</strain>
    </source>
</reference>
<comment type="caution">
    <text evidence="2">The sequence shown here is derived from an EMBL/GenBank/DDBJ whole genome shotgun (WGS) entry which is preliminary data.</text>
</comment>
<evidence type="ECO:0000313" key="3">
    <source>
        <dbReference type="Proteomes" id="UP000244093"/>
    </source>
</evidence>
<dbReference type="InterPro" id="IPR010095">
    <property type="entry name" value="Cas12f1-like_TNB"/>
</dbReference>
<keyword evidence="1" id="KW-0238">DNA-binding</keyword>
<gene>
    <name evidence="2" type="ORF">B7O98_09550</name>
</gene>
<organism evidence="2 3">
    <name type="scientific">Zestosphaera tikiterensis</name>
    <dbReference type="NCBI Taxonomy" id="1973259"/>
    <lineage>
        <taxon>Archaea</taxon>
        <taxon>Thermoproteota</taxon>
        <taxon>Thermoprotei</taxon>
        <taxon>Desulfurococcales</taxon>
        <taxon>Desulfurococcaceae</taxon>
        <taxon>Zestosphaera</taxon>
    </lineage>
</organism>
<dbReference type="Proteomes" id="UP000244093">
    <property type="component" value="Unassembled WGS sequence"/>
</dbReference>
<dbReference type="NCBIfam" id="TIGR01766">
    <property type="entry name" value="IS200/IS605 family accessory protein TnpB-like domain"/>
    <property type="match status" value="1"/>
</dbReference>
<dbReference type="AlphaFoldDB" id="A0A2R7Y1B6"/>
<proteinExistence type="predicted"/>
<evidence type="ECO:0000313" key="2">
    <source>
        <dbReference type="EMBL" id="PUA31278.1"/>
    </source>
</evidence>
<feature type="non-terminal residue" evidence="2">
    <location>
        <position position="1"/>
    </location>
</feature>
<dbReference type="EMBL" id="NBVN01000016">
    <property type="protein sequence ID" value="PUA31278.1"/>
    <property type="molecule type" value="Genomic_DNA"/>
</dbReference>
<dbReference type="GO" id="GO:0003677">
    <property type="term" value="F:DNA binding"/>
    <property type="evidence" value="ECO:0007669"/>
    <property type="project" value="UniProtKB-KW"/>
</dbReference>
<protein>
    <submittedName>
        <fullName evidence="2">Transposase</fullName>
    </submittedName>
</protein>
<sequence>GYNPDNLVSVDINENNVTLAIFKNRTLEEFVRIETKLGKIVIAYSERRKRIEKGKSTKTRSVRKALRKLKERKRKLDIIYKVARVIENVARMYNARVVVGDVYVNKDDILEKVVDDKLRHRIHQWSVSKLVGVLSQKPLYVECVPEEGSSNRDPFRKRRKLMYASAVIRFVKVSGGFRRRVKVEKATLRTARLSNGWILDRDMVGSLNIGLKALNSDGSPMALGSTEPHEVRAKLVNPYRGLTQTTELKILGIFKGTVV</sequence>